<keyword evidence="3" id="KW-1185">Reference proteome</keyword>
<gene>
    <name evidence="2" type="ORF">Ari01nite_21080</name>
</gene>
<keyword evidence="1" id="KW-1133">Transmembrane helix</keyword>
<proteinExistence type="predicted"/>
<reference evidence="2" key="1">
    <citation type="submission" date="2021-01" db="EMBL/GenBank/DDBJ databases">
        <title>Whole genome shotgun sequence of Actinoplanes rishiriensis NBRC 108556.</title>
        <authorList>
            <person name="Komaki H."/>
            <person name="Tamura T."/>
        </authorList>
    </citation>
    <scope>NUCLEOTIDE SEQUENCE</scope>
    <source>
        <strain evidence="2">NBRC 108556</strain>
    </source>
</reference>
<feature type="transmembrane region" description="Helical" evidence="1">
    <location>
        <begin position="54"/>
        <end position="78"/>
    </location>
</feature>
<sequence>MSDGWGLLVEPALDGIVYFLAILPGLLVFSVAMVVFGGMAGRILRRGGRLRGKYLLTVLMCVVFFLVFTSLLIVVAPVSYGRSALLVGLILLGGGGIASGIIVVLGCACCLAAAVVGRSAG</sequence>
<dbReference type="EMBL" id="BOMV01000016">
    <property type="protein sequence ID" value="GIE94643.1"/>
    <property type="molecule type" value="Genomic_DNA"/>
</dbReference>
<dbReference type="AlphaFoldDB" id="A0A919MTD7"/>
<name>A0A919MTD7_9ACTN</name>
<accession>A0A919MTD7</accession>
<dbReference type="Proteomes" id="UP000636960">
    <property type="component" value="Unassembled WGS sequence"/>
</dbReference>
<evidence type="ECO:0000256" key="1">
    <source>
        <dbReference type="SAM" id="Phobius"/>
    </source>
</evidence>
<keyword evidence="1" id="KW-0812">Transmembrane</keyword>
<protein>
    <submittedName>
        <fullName evidence="2">Uncharacterized protein</fullName>
    </submittedName>
</protein>
<evidence type="ECO:0000313" key="2">
    <source>
        <dbReference type="EMBL" id="GIE94643.1"/>
    </source>
</evidence>
<feature type="transmembrane region" description="Helical" evidence="1">
    <location>
        <begin position="84"/>
        <end position="117"/>
    </location>
</feature>
<keyword evidence="1" id="KW-0472">Membrane</keyword>
<dbReference type="RefSeq" id="WP_203780966.1">
    <property type="nucleotide sequence ID" value="NZ_BOMV01000016.1"/>
</dbReference>
<evidence type="ECO:0000313" key="3">
    <source>
        <dbReference type="Proteomes" id="UP000636960"/>
    </source>
</evidence>
<comment type="caution">
    <text evidence="2">The sequence shown here is derived from an EMBL/GenBank/DDBJ whole genome shotgun (WGS) entry which is preliminary data.</text>
</comment>
<organism evidence="2 3">
    <name type="scientific">Paractinoplanes rishiriensis</name>
    <dbReference type="NCBI Taxonomy" id="1050105"/>
    <lineage>
        <taxon>Bacteria</taxon>
        <taxon>Bacillati</taxon>
        <taxon>Actinomycetota</taxon>
        <taxon>Actinomycetes</taxon>
        <taxon>Micromonosporales</taxon>
        <taxon>Micromonosporaceae</taxon>
        <taxon>Paractinoplanes</taxon>
    </lineage>
</organism>
<feature type="transmembrane region" description="Helical" evidence="1">
    <location>
        <begin position="16"/>
        <end position="42"/>
    </location>
</feature>